<dbReference type="SUPFAM" id="SSF56672">
    <property type="entry name" value="DNA/RNA polymerases"/>
    <property type="match status" value="1"/>
</dbReference>
<evidence type="ECO:0000313" key="2">
    <source>
        <dbReference type="EMBL" id="KAK6727793.1"/>
    </source>
</evidence>
<protein>
    <recommendedName>
        <fullName evidence="1">Reverse transcriptase domain-containing protein</fullName>
    </recommendedName>
</protein>
<name>A0ABR1BR63_NECAM</name>
<dbReference type="Proteomes" id="UP001303046">
    <property type="component" value="Unassembled WGS sequence"/>
</dbReference>
<dbReference type="EMBL" id="JAVFWL010000001">
    <property type="protein sequence ID" value="KAK6727793.1"/>
    <property type="molecule type" value="Genomic_DNA"/>
</dbReference>
<organism evidence="2 3">
    <name type="scientific">Necator americanus</name>
    <name type="common">Human hookworm</name>
    <dbReference type="NCBI Taxonomy" id="51031"/>
    <lineage>
        <taxon>Eukaryota</taxon>
        <taxon>Metazoa</taxon>
        <taxon>Ecdysozoa</taxon>
        <taxon>Nematoda</taxon>
        <taxon>Chromadorea</taxon>
        <taxon>Rhabditida</taxon>
        <taxon>Rhabditina</taxon>
        <taxon>Rhabditomorpha</taxon>
        <taxon>Strongyloidea</taxon>
        <taxon>Ancylostomatidae</taxon>
        <taxon>Bunostominae</taxon>
        <taxon>Necator</taxon>
    </lineage>
</organism>
<keyword evidence="3" id="KW-1185">Reference proteome</keyword>
<sequence length="298" mass="34447">MEKIIYDFYSDLFDSRVHLHHLRKDGQVNPEVLPSEIQHATMSVKNRAAPGPDRIRPEHPKSLPLVLINTLARLFTRYLSECKVPKQCKSSKTVLLYKKGDPHDIGNYRPICLLSVIYKLFTRVNLNRIEKVLDEGQPREQAGFRKGFSTIDRIHSVSKLIEVSREYKMPLCLTFIDLKKAFDSVETEAIMEELDNQGVPTQYIKPPSRTQCESWEWDDMGVKVDGRQLHHLRFADDIVLITPSISQAERMLTEFDETCGCIGRQLNLQNTMFMRIPHSRSTERTYLNAPATFIWVGN</sequence>
<dbReference type="Pfam" id="PF00078">
    <property type="entry name" value="RVT_1"/>
    <property type="match status" value="1"/>
</dbReference>
<evidence type="ECO:0000313" key="3">
    <source>
        <dbReference type="Proteomes" id="UP001303046"/>
    </source>
</evidence>
<comment type="caution">
    <text evidence="2">The sequence shown here is derived from an EMBL/GenBank/DDBJ whole genome shotgun (WGS) entry which is preliminary data.</text>
</comment>
<feature type="domain" description="Reverse transcriptase" evidence="1">
    <location>
        <begin position="99"/>
        <end position="205"/>
    </location>
</feature>
<gene>
    <name evidence="2" type="primary">Necator_chrI.g1586</name>
    <name evidence="2" type="ORF">RB195_005460</name>
</gene>
<dbReference type="InterPro" id="IPR000477">
    <property type="entry name" value="RT_dom"/>
</dbReference>
<dbReference type="CDD" id="cd01650">
    <property type="entry name" value="RT_nLTR_like"/>
    <property type="match status" value="1"/>
</dbReference>
<dbReference type="InterPro" id="IPR043502">
    <property type="entry name" value="DNA/RNA_pol_sf"/>
</dbReference>
<proteinExistence type="predicted"/>
<accession>A0ABR1BR63</accession>
<dbReference type="PANTHER" id="PTHR19446">
    <property type="entry name" value="REVERSE TRANSCRIPTASES"/>
    <property type="match status" value="1"/>
</dbReference>
<reference evidence="2 3" key="1">
    <citation type="submission" date="2023-08" db="EMBL/GenBank/DDBJ databases">
        <title>A Necator americanus chromosomal reference genome.</title>
        <authorList>
            <person name="Ilik V."/>
            <person name="Petrzelkova K.J."/>
            <person name="Pardy F."/>
            <person name="Fuh T."/>
            <person name="Niatou-Singa F.S."/>
            <person name="Gouil Q."/>
            <person name="Baker L."/>
            <person name="Ritchie M.E."/>
            <person name="Jex A.R."/>
            <person name="Gazzola D."/>
            <person name="Li H."/>
            <person name="Toshio Fujiwara R."/>
            <person name="Zhan B."/>
            <person name="Aroian R.V."/>
            <person name="Pafco B."/>
            <person name="Schwarz E.M."/>
        </authorList>
    </citation>
    <scope>NUCLEOTIDE SEQUENCE [LARGE SCALE GENOMIC DNA]</scope>
    <source>
        <strain evidence="2 3">Aroian</strain>
        <tissue evidence="2">Whole animal</tissue>
    </source>
</reference>
<evidence type="ECO:0000259" key="1">
    <source>
        <dbReference type="Pfam" id="PF00078"/>
    </source>
</evidence>